<proteinExistence type="predicted"/>
<sequence>MSMAIMSILTFICLLPLVIHQPAAITTALLFGARMFANGTYTVASIYAPEVYPTSLRATGSGIACAVGRIGGMICPIVAVGLVSGCHQTAAIVLLEIVTVVSVVSIQLFPFETKGQELTDTVTSTTTLVSNRK</sequence>
<dbReference type="Proteomes" id="UP001164539">
    <property type="component" value="Chromosome 10"/>
</dbReference>
<accession>A0ACC1XFP9</accession>
<gene>
    <name evidence="1" type="ORF">OWV82_018962</name>
</gene>
<keyword evidence="2" id="KW-1185">Reference proteome</keyword>
<protein>
    <submittedName>
        <fullName evidence="1">Organic cation/carnitine transporter 7</fullName>
    </submittedName>
</protein>
<evidence type="ECO:0000313" key="2">
    <source>
        <dbReference type="Proteomes" id="UP001164539"/>
    </source>
</evidence>
<reference evidence="1 2" key="1">
    <citation type="journal article" date="2023" name="Science">
        <title>Complex scaffold remodeling in plant triterpene biosynthesis.</title>
        <authorList>
            <person name="De La Pena R."/>
            <person name="Hodgson H."/>
            <person name="Liu J.C."/>
            <person name="Stephenson M.J."/>
            <person name="Martin A.C."/>
            <person name="Owen C."/>
            <person name="Harkess A."/>
            <person name="Leebens-Mack J."/>
            <person name="Jimenez L.E."/>
            <person name="Osbourn A."/>
            <person name="Sattely E.S."/>
        </authorList>
    </citation>
    <scope>NUCLEOTIDE SEQUENCE [LARGE SCALE GENOMIC DNA]</scope>
    <source>
        <strain evidence="2">cv. JPN11</strain>
        <tissue evidence="1">Leaf</tissue>
    </source>
</reference>
<evidence type="ECO:0000313" key="1">
    <source>
        <dbReference type="EMBL" id="KAJ4709125.1"/>
    </source>
</evidence>
<name>A0ACC1XFP9_MELAZ</name>
<dbReference type="EMBL" id="CM051403">
    <property type="protein sequence ID" value="KAJ4709125.1"/>
    <property type="molecule type" value="Genomic_DNA"/>
</dbReference>
<comment type="caution">
    <text evidence="1">The sequence shown here is derived from an EMBL/GenBank/DDBJ whole genome shotgun (WGS) entry which is preliminary data.</text>
</comment>
<organism evidence="1 2">
    <name type="scientific">Melia azedarach</name>
    <name type="common">Chinaberry tree</name>
    <dbReference type="NCBI Taxonomy" id="155640"/>
    <lineage>
        <taxon>Eukaryota</taxon>
        <taxon>Viridiplantae</taxon>
        <taxon>Streptophyta</taxon>
        <taxon>Embryophyta</taxon>
        <taxon>Tracheophyta</taxon>
        <taxon>Spermatophyta</taxon>
        <taxon>Magnoliopsida</taxon>
        <taxon>eudicotyledons</taxon>
        <taxon>Gunneridae</taxon>
        <taxon>Pentapetalae</taxon>
        <taxon>rosids</taxon>
        <taxon>malvids</taxon>
        <taxon>Sapindales</taxon>
        <taxon>Meliaceae</taxon>
        <taxon>Melia</taxon>
    </lineage>
</organism>